<dbReference type="SUPFAM" id="SSF53335">
    <property type="entry name" value="S-adenosyl-L-methionine-dependent methyltransferases"/>
    <property type="match status" value="1"/>
</dbReference>
<evidence type="ECO:0000259" key="2">
    <source>
        <dbReference type="Pfam" id="PF13649"/>
    </source>
</evidence>
<dbReference type="Gene3D" id="2.20.25.110">
    <property type="entry name" value="S-adenosyl-L-methionine-dependent methyltransferases"/>
    <property type="match status" value="1"/>
</dbReference>
<dbReference type="InterPro" id="IPR029063">
    <property type="entry name" value="SAM-dependent_MTases_sf"/>
</dbReference>
<dbReference type="Pfam" id="PF13649">
    <property type="entry name" value="Methyltransf_25"/>
    <property type="match status" value="1"/>
</dbReference>
<comment type="caution">
    <text evidence="3">The sequence shown here is derived from an EMBL/GenBank/DDBJ whole genome shotgun (WGS) entry which is preliminary data.</text>
</comment>
<dbReference type="EMBL" id="PDSK01000032">
    <property type="protein sequence ID" value="PIE35818.1"/>
    <property type="molecule type" value="Genomic_DNA"/>
</dbReference>
<dbReference type="Proteomes" id="UP000230821">
    <property type="component" value="Unassembled WGS sequence"/>
</dbReference>
<protein>
    <submittedName>
        <fullName evidence="3">Methyltransferase type 11</fullName>
    </submittedName>
</protein>
<dbReference type="Gene3D" id="3.40.50.150">
    <property type="entry name" value="Vaccinia Virus protein VP39"/>
    <property type="match status" value="1"/>
</dbReference>
<keyword evidence="1 3" id="KW-0808">Transferase</keyword>
<reference evidence="3 4" key="1">
    <citation type="submission" date="2017-10" db="EMBL/GenBank/DDBJ databases">
        <title>Novel microbial diversity and functional potential in the marine mammal oral microbiome.</title>
        <authorList>
            <person name="Dudek N.K."/>
            <person name="Sun C.L."/>
            <person name="Burstein D."/>
            <person name="Kantor R.S."/>
            <person name="Aliaga Goltsman D.S."/>
            <person name="Bik E.M."/>
            <person name="Thomas B.C."/>
            <person name="Banfield J.F."/>
            <person name="Relman D.A."/>
        </authorList>
    </citation>
    <scope>NUCLEOTIDE SEQUENCE [LARGE SCALE GENOMIC DNA]</scope>
    <source>
        <strain evidence="3">DOLJORAL78_47_16</strain>
    </source>
</reference>
<organism evidence="3 4">
    <name type="scientific">candidate division KSB3 bacterium</name>
    <dbReference type="NCBI Taxonomy" id="2044937"/>
    <lineage>
        <taxon>Bacteria</taxon>
        <taxon>candidate division KSB3</taxon>
    </lineage>
</organism>
<sequence>MADWFEDDGFWTKMYPYMFSEERLETTQHEVDGIFTLTGFQTGQVLDLCCGPGRHSILFAQKGCQVTGVDRTPFLLKKAREKAEEEGVAVEWVEEDMRRFSRPETYDLTLSMLTSLGYFDDPQEDMLVLKNLYHSLKPGGICVLDMMGREILARNFHDTVSEKHADGSILVQRREILDGWGTLRNERILIENGTALTYSFEQRIYSGQELRESLSRVGFHNITLYGNLKGDPYDHRASRLVAIGWKSK</sequence>
<name>A0A2G6KJG1_9BACT</name>
<accession>A0A2G6KJG1</accession>
<proteinExistence type="predicted"/>
<dbReference type="InterPro" id="IPR041698">
    <property type="entry name" value="Methyltransf_25"/>
</dbReference>
<dbReference type="GO" id="GO:0008168">
    <property type="term" value="F:methyltransferase activity"/>
    <property type="evidence" value="ECO:0007669"/>
    <property type="project" value="UniProtKB-KW"/>
</dbReference>
<gene>
    <name evidence="3" type="ORF">CSA56_02750</name>
</gene>
<evidence type="ECO:0000256" key="1">
    <source>
        <dbReference type="ARBA" id="ARBA00022679"/>
    </source>
</evidence>
<dbReference type="CDD" id="cd02440">
    <property type="entry name" value="AdoMet_MTases"/>
    <property type="match status" value="1"/>
</dbReference>
<evidence type="ECO:0000313" key="3">
    <source>
        <dbReference type="EMBL" id="PIE35818.1"/>
    </source>
</evidence>
<dbReference type="GO" id="GO:0032259">
    <property type="term" value="P:methylation"/>
    <property type="evidence" value="ECO:0007669"/>
    <property type="project" value="UniProtKB-KW"/>
</dbReference>
<keyword evidence="3" id="KW-0489">Methyltransferase</keyword>
<evidence type="ECO:0000313" key="4">
    <source>
        <dbReference type="Proteomes" id="UP000230821"/>
    </source>
</evidence>
<dbReference type="AlphaFoldDB" id="A0A2G6KJG1"/>
<dbReference type="PANTHER" id="PTHR43861">
    <property type="entry name" value="TRANS-ACONITATE 2-METHYLTRANSFERASE-RELATED"/>
    <property type="match status" value="1"/>
</dbReference>
<feature type="domain" description="Methyltransferase" evidence="2">
    <location>
        <begin position="45"/>
        <end position="140"/>
    </location>
</feature>